<sequence>MHDADAEKIAQITQATQQKESLLALAASKIAPLQDAVDLDIATEAEAALFTGMEKIPCFT</sequence>
<reference evidence="1 2" key="1">
    <citation type="submission" date="2013-10" db="EMBL/GenBank/DDBJ databases">
        <title>Antibiotic resistance diversity of beta-lactamase producers in the General Hospital Vienna.</title>
        <authorList>
            <person name="Barisic I."/>
            <person name="Mitteregger D."/>
            <person name="Hirschl A.M."/>
            <person name="Noehammer C."/>
            <person name="Wiesinger-Mayr H."/>
        </authorList>
    </citation>
    <scope>NUCLEOTIDE SEQUENCE [LARGE SCALE GENOMIC DNA]</scope>
    <source>
        <strain evidence="1 2">ISC11</strain>
    </source>
</reference>
<dbReference type="InterPro" id="IPR003458">
    <property type="entry name" value="Phage_T4_Gp38_tail_assem"/>
</dbReference>
<name>A0A7G2IV99_CITFR</name>
<comment type="caution">
    <text evidence="1">The sequence shown here is derived from an EMBL/GenBank/DDBJ whole genome shotgun (WGS) entry which is preliminary data.</text>
</comment>
<dbReference type="AlphaFoldDB" id="A0A7G2IV99"/>
<proteinExistence type="predicted"/>
<dbReference type="Pfam" id="PF02413">
    <property type="entry name" value="Caudo_TAP"/>
    <property type="match status" value="1"/>
</dbReference>
<dbReference type="Proteomes" id="UP000019194">
    <property type="component" value="Unassembled WGS sequence"/>
</dbReference>
<dbReference type="EMBL" id="CBWP010000071">
    <property type="protein sequence ID" value="CDL40191.1"/>
    <property type="molecule type" value="Genomic_DNA"/>
</dbReference>
<accession>A0A7G2IV99</accession>
<protein>
    <submittedName>
        <fullName evidence="1">Tail fiber assembly protein</fullName>
    </submittedName>
</protein>
<evidence type="ECO:0000313" key="1">
    <source>
        <dbReference type="EMBL" id="CDL40191.1"/>
    </source>
</evidence>
<organism evidence="1 2">
    <name type="scientific">Citrobacter freundii</name>
    <dbReference type="NCBI Taxonomy" id="546"/>
    <lineage>
        <taxon>Bacteria</taxon>
        <taxon>Pseudomonadati</taxon>
        <taxon>Pseudomonadota</taxon>
        <taxon>Gammaproteobacteria</taxon>
        <taxon>Enterobacterales</taxon>
        <taxon>Enterobacteriaceae</taxon>
        <taxon>Citrobacter</taxon>
        <taxon>Citrobacter freundii complex</taxon>
    </lineage>
</organism>
<evidence type="ECO:0000313" key="2">
    <source>
        <dbReference type="Proteomes" id="UP000019194"/>
    </source>
</evidence>